<reference evidence="9" key="1">
    <citation type="submission" date="2021-02" db="EMBL/GenBank/DDBJ databases">
        <authorList>
            <person name="Dougan E. K."/>
            <person name="Rhodes N."/>
            <person name="Thang M."/>
            <person name="Chan C."/>
        </authorList>
    </citation>
    <scope>NUCLEOTIDE SEQUENCE</scope>
</reference>
<protein>
    <submittedName>
        <fullName evidence="9">Uncharacterized protein</fullName>
    </submittedName>
</protein>
<dbReference type="EMBL" id="CAJNNV010030298">
    <property type="protein sequence ID" value="CAE8632043.1"/>
    <property type="molecule type" value="Genomic_DNA"/>
</dbReference>
<proteinExistence type="predicted"/>
<evidence type="ECO:0000256" key="5">
    <source>
        <dbReference type="ARBA" id="ARBA00023065"/>
    </source>
</evidence>
<dbReference type="Proteomes" id="UP000654075">
    <property type="component" value="Unassembled WGS sequence"/>
</dbReference>
<keyword evidence="10" id="KW-1185">Reference proteome</keyword>
<name>A0A813H341_POLGL</name>
<keyword evidence="2" id="KW-0813">Transport</keyword>
<dbReference type="Pfam" id="PF02386">
    <property type="entry name" value="TrkH"/>
    <property type="match status" value="1"/>
</dbReference>
<dbReference type="GO" id="GO:0030001">
    <property type="term" value="P:metal ion transport"/>
    <property type="evidence" value="ECO:0007669"/>
    <property type="project" value="UniProtKB-ARBA"/>
</dbReference>
<evidence type="ECO:0000256" key="1">
    <source>
        <dbReference type="ARBA" id="ARBA00004141"/>
    </source>
</evidence>
<evidence type="ECO:0000256" key="6">
    <source>
        <dbReference type="ARBA" id="ARBA00023136"/>
    </source>
</evidence>
<dbReference type="PANTHER" id="PTHR31064:SF30">
    <property type="entry name" value="HIGH-AFFINITY POTASSIUM TRANSPORT PROTEIN-RELATED"/>
    <property type="match status" value="1"/>
</dbReference>
<dbReference type="EMBL" id="CAJNNV010030298">
    <property type="protein sequence ID" value="CAE8632044.1"/>
    <property type="molecule type" value="Genomic_DNA"/>
</dbReference>
<evidence type="ECO:0000313" key="8">
    <source>
        <dbReference type="EMBL" id="CAE8632043.1"/>
    </source>
</evidence>
<dbReference type="AlphaFoldDB" id="A0A813H341"/>
<dbReference type="InterPro" id="IPR051143">
    <property type="entry name" value="TrkH_K-transport"/>
</dbReference>
<keyword evidence="6 7" id="KW-0472">Membrane</keyword>
<organism evidence="9 10">
    <name type="scientific">Polarella glacialis</name>
    <name type="common">Dinoflagellate</name>
    <dbReference type="NCBI Taxonomy" id="89957"/>
    <lineage>
        <taxon>Eukaryota</taxon>
        <taxon>Sar</taxon>
        <taxon>Alveolata</taxon>
        <taxon>Dinophyceae</taxon>
        <taxon>Suessiales</taxon>
        <taxon>Suessiaceae</taxon>
        <taxon>Polarella</taxon>
    </lineage>
</organism>
<accession>A0A813H341</accession>
<dbReference type="OrthoDB" id="9999863at2759"/>
<sequence>MNNNDKPVAFRLRLGLKRFTENSFRAAIWGDASRMSYEEVALALVWAMVVGYWILNQVIGCALLWILFSYPGAPLSGTLWDALFLSTSAFHNAGLTTLAHIPVEAAPVLLVLMYLIIAGNTWFPIFLRIVATLVLRSTKDPVRAHALRLLLHDPRHCYTSLPMTSY</sequence>
<evidence type="ECO:0000256" key="4">
    <source>
        <dbReference type="ARBA" id="ARBA00022989"/>
    </source>
</evidence>
<dbReference type="PANTHER" id="PTHR31064">
    <property type="entry name" value="POTASSIUM TRANSPORT PROTEIN DDB_G0292412-RELATED"/>
    <property type="match status" value="1"/>
</dbReference>
<comment type="subcellular location">
    <subcellularLocation>
        <location evidence="1">Membrane</location>
        <topology evidence="1">Multi-pass membrane protein</topology>
    </subcellularLocation>
</comment>
<keyword evidence="5" id="KW-0406">Ion transport</keyword>
<evidence type="ECO:0000256" key="3">
    <source>
        <dbReference type="ARBA" id="ARBA00022692"/>
    </source>
</evidence>
<evidence type="ECO:0000256" key="7">
    <source>
        <dbReference type="SAM" id="Phobius"/>
    </source>
</evidence>
<gene>
    <name evidence="8" type="ORF">PGLA1383_LOCUS48042</name>
    <name evidence="9" type="ORF">PGLA1383_LOCUS48043</name>
</gene>
<evidence type="ECO:0000313" key="9">
    <source>
        <dbReference type="EMBL" id="CAE8632044.1"/>
    </source>
</evidence>
<feature type="transmembrane region" description="Helical" evidence="7">
    <location>
        <begin position="43"/>
        <end position="70"/>
    </location>
</feature>
<comment type="caution">
    <text evidence="9">The sequence shown here is derived from an EMBL/GenBank/DDBJ whole genome shotgun (WGS) entry which is preliminary data.</text>
</comment>
<evidence type="ECO:0000256" key="2">
    <source>
        <dbReference type="ARBA" id="ARBA00022448"/>
    </source>
</evidence>
<keyword evidence="3 7" id="KW-0812">Transmembrane</keyword>
<evidence type="ECO:0000313" key="10">
    <source>
        <dbReference type="Proteomes" id="UP000654075"/>
    </source>
</evidence>
<dbReference type="GO" id="GO:0005886">
    <property type="term" value="C:plasma membrane"/>
    <property type="evidence" value="ECO:0007669"/>
    <property type="project" value="TreeGrafter"/>
</dbReference>
<keyword evidence="4 7" id="KW-1133">Transmembrane helix</keyword>
<dbReference type="GO" id="GO:0008324">
    <property type="term" value="F:monoatomic cation transmembrane transporter activity"/>
    <property type="evidence" value="ECO:0007669"/>
    <property type="project" value="InterPro"/>
</dbReference>
<feature type="transmembrane region" description="Helical" evidence="7">
    <location>
        <begin position="109"/>
        <end position="135"/>
    </location>
</feature>
<dbReference type="InterPro" id="IPR003445">
    <property type="entry name" value="Cat_transpt"/>
</dbReference>